<evidence type="ECO:0000313" key="2">
    <source>
        <dbReference type="Proteomes" id="UP000807353"/>
    </source>
</evidence>
<dbReference type="Proteomes" id="UP000807353">
    <property type="component" value="Unassembled WGS sequence"/>
</dbReference>
<dbReference type="InterPro" id="IPR040521">
    <property type="entry name" value="KDZ"/>
</dbReference>
<name>A0A9P5YDI6_9AGAR</name>
<protein>
    <submittedName>
        <fullName evidence="1">Uncharacterized protein</fullName>
    </submittedName>
</protein>
<gene>
    <name evidence="1" type="ORF">BDZ94DRAFT_1157101</name>
</gene>
<reference evidence="1" key="1">
    <citation type="submission" date="2020-11" db="EMBL/GenBank/DDBJ databases">
        <authorList>
            <consortium name="DOE Joint Genome Institute"/>
            <person name="Ahrendt S."/>
            <person name="Riley R."/>
            <person name="Andreopoulos W."/>
            <person name="Labutti K."/>
            <person name="Pangilinan J."/>
            <person name="Ruiz-Duenas F.J."/>
            <person name="Barrasa J.M."/>
            <person name="Sanchez-Garcia M."/>
            <person name="Camarero S."/>
            <person name="Miyauchi S."/>
            <person name="Serrano A."/>
            <person name="Linde D."/>
            <person name="Babiker R."/>
            <person name="Drula E."/>
            <person name="Ayuso-Fernandez I."/>
            <person name="Pacheco R."/>
            <person name="Padilla G."/>
            <person name="Ferreira P."/>
            <person name="Barriuso J."/>
            <person name="Kellner H."/>
            <person name="Castanera R."/>
            <person name="Alfaro M."/>
            <person name="Ramirez L."/>
            <person name="Pisabarro A.G."/>
            <person name="Kuo A."/>
            <person name="Tritt A."/>
            <person name="Lipzen A."/>
            <person name="He G."/>
            <person name="Yan M."/>
            <person name="Ng V."/>
            <person name="Cullen D."/>
            <person name="Martin F."/>
            <person name="Rosso M.-N."/>
            <person name="Henrissat B."/>
            <person name="Hibbett D."/>
            <person name="Martinez A.T."/>
            <person name="Grigoriev I.V."/>
        </authorList>
    </citation>
    <scope>NUCLEOTIDE SEQUENCE</scope>
    <source>
        <strain evidence="1">CBS 247.69</strain>
    </source>
</reference>
<keyword evidence="2" id="KW-1185">Reference proteome</keyword>
<sequence length="498" mass="56856">CNLQFSFNLTKGVGRTDGEAPERGWANINPIAQSTKEMGPGSRRDTIDDHFNDWNWKKTISFGERMLSKIQEAVPARLEHEEVLEHFEASIPPEVIKEWTAVVENWERDASQPNPFKPTIKRTSEKSARLQLASEAAEEINEQRSDASISHSSVMIANGLQLEEEQRRLATDTANLGQHPTAKQLSALLERSNILRRKIAVWIEEQTLHMPQATHERAKYMQGASPEGTRSTKTSDIPLFLPSTFTNVTNLDKRLRTYEWILREGQAYDALEEIRHVLRLRSHMYKHKDRNSRGVKANTRSNTAIAGATARINRSAAKYRAARAALVKLAPGLELEQPLWEHTLRRLDPDDIRALSEGLYGDSEGRRSPSWIWMTYGVVPDHRENAASLNEALRIEWCRTRARAMRWAEEVKLLQEEMRRIIAFLDWQATWWESQGAAAAAACYEHSIIAGMVAYAHRQAAIRRALRDNFQHTWRNIPQFIQLGVHVKAGHLNTSIST</sequence>
<dbReference type="EMBL" id="MU150239">
    <property type="protein sequence ID" value="KAF9466857.1"/>
    <property type="molecule type" value="Genomic_DNA"/>
</dbReference>
<comment type="caution">
    <text evidence="1">The sequence shown here is derived from an EMBL/GenBank/DDBJ whole genome shotgun (WGS) entry which is preliminary data.</text>
</comment>
<dbReference type="AlphaFoldDB" id="A0A9P5YDI6"/>
<organism evidence="1 2">
    <name type="scientific">Collybia nuda</name>
    <dbReference type="NCBI Taxonomy" id="64659"/>
    <lineage>
        <taxon>Eukaryota</taxon>
        <taxon>Fungi</taxon>
        <taxon>Dikarya</taxon>
        <taxon>Basidiomycota</taxon>
        <taxon>Agaricomycotina</taxon>
        <taxon>Agaricomycetes</taxon>
        <taxon>Agaricomycetidae</taxon>
        <taxon>Agaricales</taxon>
        <taxon>Tricholomatineae</taxon>
        <taxon>Clitocybaceae</taxon>
        <taxon>Collybia</taxon>
    </lineage>
</organism>
<evidence type="ECO:0000313" key="1">
    <source>
        <dbReference type="EMBL" id="KAF9466857.1"/>
    </source>
</evidence>
<proteinExistence type="predicted"/>
<dbReference type="Pfam" id="PF18758">
    <property type="entry name" value="KDZ"/>
    <property type="match status" value="1"/>
</dbReference>
<accession>A0A9P5YDI6</accession>
<feature type="non-terminal residue" evidence="1">
    <location>
        <position position="1"/>
    </location>
</feature>
<dbReference type="OrthoDB" id="3261436at2759"/>